<feature type="compositionally biased region" description="Low complexity" evidence="4">
    <location>
        <begin position="8"/>
        <end position="24"/>
    </location>
</feature>
<dbReference type="GO" id="GO:0031499">
    <property type="term" value="C:TRAMP complex"/>
    <property type="evidence" value="ECO:0007669"/>
    <property type="project" value="TreeGrafter"/>
</dbReference>
<proteinExistence type="predicted"/>
<evidence type="ECO:0000313" key="7">
    <source>
        <dbReference type="Proteomes" id="UP000006039"/>
    </source>
</evidence>
<keyword evidence="2" id="KW-0677">Repeat</keyword>
<reference evidence="5" key="3">
    <citation type="submission" date="2010-09" db="EMBL/GenBank/DDBJ databases">
        <title>Annotation of Gaeumannomyces graminis var. tritici R3-111a-1.</title>
        <authorList>
            <consortium name="The Broad Institute Genome Sequencing Platform"/>
            <person name="Ma L.-J."/>
            <person name="Dead R."/>
            <person name="Young S.K."/>
            <person name="Zeng Q."/>
            <person name="Gargeya S."/>
            <person name="Fitzgerald M."/>
            <person name="Haas B."/>
            <person name="Abouelleil A."/>
            <person name="Alvarado L."/>
            <person name="Arachchi H.M."/>
            <person name="Berlin A."/>
            <person name="Brown A."/>
            <person name="Chapman S.B."/>
            <person name="Chen Z."/>
            <person name="Dunbar C."/>
            <person name="Freedman E."/>
            <person name="Gearin G."/>
            <person name="Gellesch M."/>
            <person name="Goldberg J."/>
            <person name="Griggs A."/>
            <person name="Gujja S."/>
            <person name="Heiman D."/>
            <person name="Howarth C."/>
            <person name="Larson L."/>
            <person name="Lui A."/>
            <person name="MacDonald P.J.P."/>
            <person name="Mehta T."/>
            <person name="Montmayeur A."/>
            <person name="Murphy C."/>
            <person name="Neiman D."/>
            <person name="Pearson M."/>
            <person name="Priest M."/>
            <person name="Roberts A."/>
            <person name="Saif S."/>
            <person name="Shea T."/>
            <person name="Shenoy N."/>
            <person name="Sisk P."/>
            <person name="Stolte C."/>
            <person name="Sykes S."/>
            <person name="Yandava C."/>
            <person name="Wortman J."/>
            <person name="Nusbaum C."/>
            <person name="Birren B."/>
        </authorList>
    </citation>
    <scope>NUCLEOTIDE SEQUENCE</scope>
    <source>
        <strain evidence="5">R3-111a-1</strain>
    </source>
</reference>
<dbReference type="GO" id="GO:0071039">
    <property type="term" value="P:nuclear polyadenylation-dependent CUT catabolic process"/>
    <property type="evidence" value="ECO:0007669"/>
    <property type="project" value="TreeGrafter"/>
</dbReference>
<dbReference type="RefSeq" id="XP_009225887.1">
    <property type="nucleotide sequence ID" value="XM_009227623.1"/>
</dbReference>
<name>J3P8D0_GAET3</name>
<feature type="compositionally biased region" description="Low complexity" evidence="4">
    <location>
        <begin position="327"/>
        <end position="336"/>
    </location>
</feature>
<dbReference type="eggNOG" id="ENOG502SVMZ">
    <property type="taxonomic scope" value="Eukaryota"/>
</dbReference>
<feature type="region of interest" description="Disordered" evidence="4">
    <location>
        <begin position="187"/>
        <end position="336"/>
    </location>
</feature>
<feature type="compositionally biased region" description="Pro residues" evidence="4">
    <location>
        <begin position="92"/>
        <end position="115"/>
    </location>
</feature>
<dbReference type="PANTHER" id="PTHR46543:SF2">
    <property type="entry name" value="AGAP013096-PA"/>
    <property type="match status" value="1"/>
</dbReference>
<dbReference type="GO" id="GO:0071037">
    <property type="term" value="P:nuclear polyadenylation-dependent snRNA catabolic process"/>
    <property type="evidence" value="ECO:0007669"/>
    <property type="project" value="TreeGrafter"/>
</dbReference>
<feature type="region of interest" description="Disordered" evidence="4">
    <location>
        <begin position="1"/>
        <end position="148"/>
    </location>
</feature>
<dbReference type="InterPro" id="IPR051644">
    <property type="entry name" value="TRAMP_AT-DNA-binding"/>
</dbReference>
<feature type="compositionally biased region" description="Low complexity" evidence="4">
    <location>
        <begin position="52"/>
        <end position="72"/>
    </location>
</feature>
<dbReference type="GO" id="GO:0071031">
    <property type="term" value="P:nuclear mRNA surveillance of mRNA 3'-end processing"/>
    <property type="evidence" value="ECO:0007669"/>
    <property type="project" value="TreeGrafter"/>
</dbReference>
<dbReference type="GO" id="GO:0071036">
    <property type="term" value="P:nuclear polyadenylation-dependent snoRNA catabolic process"/>
    <property type="evidence" value="ECO:0007669"/>
    <property type="project" value="TreeGrafter"/>
</dbReference>
<accession>J3P8D0</accession>
<dbReference type="STRING" id="644352.J3P8D0"/>
<evidence type="ECO:0000256" key="1">
    <source>
        <dbReference type="ARBA" id="ARBA00004123"/>
    </source>
</evidence>
<dbReference type="GO" id="GO:0071038">
    <property type="term" value="P:TRAMP-dependent tRNA surveillance pathway"/>
    <property type="evidence" value="ECO:0007669"/>
    <property type="project" value="TreeGrafter"/>
</dbReference>
<dbReference type="PANTHER" id="PTHR46543">
    <property type="entry name" value="ZINC FINGER CCHC DOMAIN-CONTAINING PROTEIN 7"/>
    <property type="match status" value="1"/>
</dbReference>
<sequence>MSHPQAPPVSGSGPPPAGGWSAGTPPAPYQQPPPQGQGQWQQPPQQQPSPYQPYNQQPQPQPAPHAYGQPYQHQPPALGHTPSPLGAQTPYGQPPAGSPGQPPTGAPAATPPGPGGAPHSAGFAPGVGGPANGPPPQGYVAQGYPGAVPQQGGLMGQVNQAFVSGMPYIQTFGSKLTGKFNRITGHASAYQQPPAPGMYGQPGGYGQPAYGHPQQHQQQPGQIPMQQTQPPPHQQQQQSPSPHQQQQQQQQQSPPPYQQQQQPGPHNQPVQSPPPHQQQQPGSYSQPVQSAPPHQQQPIPYNQAPSPYPPTQPTASAPAVSPPPASTPAADPLMPSMSALSLGASAAASTPPPYSPYAPMPAPTTPPAPVTTLPRAASQTWYLVDPASQQPTPEFRAVAALMFDSLNAQGSQQGFVDASKILGAWQANGLDAQWVDLFAYDNYHSFSLMWSLSEIPHVLIPRTPSLVPRAASLGSTPSGPAATTPSAPLTIPADPGSGKFNNALPPAYVPALTVGGYTHSLFLDFFDDPASLPNLVRKQVGIAGYSDHRLRNHTLPDLDAYDASVPADLQSRAKSVRAAAVERAMAEVAKRRSGAPTAPYVS</sequence>
<evidence type="ECO:0000313" key="5">
    <source>
        <dbReference type="EMBL" id="EJT72913.1"/>
    </source>
</evidence>
<protein>
    <submittedName>
        <fullName evidence="5 6">Uncharacterized protein</fullName>
    </submittedName>
</protein>
<dbReference type="EMBL" id="GL385399">
    <property type="protein sequence ID" value="EJT72913.1"/>
    <property type="molecule type" value="Genomic_DNA"/>
</dbReference>
<evidence type="ECO:0000256" key="4">
    <source>
        <dbReference type="SAM" id="MobiDB-lite"/>
    </source>
</evidence>
<reference evidence="6" key="5">
    <citation type="submission" date="2018-04" db="UniProtKB">
        <authorList>
            <consortium name="EnsemblFungi"/>
        </authorList>
    </citation>
    <scope>IDENTIFICATION</scope>
    <source>
        <strain evidence="6">R3-111a-1</strain>
    </source>
</reference>
<dbReference type="GO" id="GO:0071035">
    <property type="term" value="P:nuclear polyadenylation-dependent rRNA catabolic process"/>
    <property type="evidence" value="ECO:0007669"/>
    <property type="project" value="TreeGrafter"/>
</dbReference>
<feature type="compositionally biased region" description="Low complexity" evidence="4">
    <location>
        <begin position="207"/>
        <end position="270"/>
    </location>
</feature>
<evidence type="ECO:0000256" key="3">
    <source>
        <dbReference type="ARBA" id="ARBA00023242"/>
    </source>
</evidence>
<dbReference type="Proteomes" id="UP000006039">
    <property type="component" value="Unassembled WGS sequence"/>
</dbReference>
<reference evidence="5" key="2">
    <citation type="submission" date="2010-07" db="EMBL/GenBank/DDBJ databases">
        <authorList>
            <consortium name="The Broad Institute Genome Sequencing Platform"/>
            <consortium name="Broad Institute Genome Sequencing Center for Infectious Disease"/>
            <person name="Ma L.-J."/>
            <person name="Dead R."/>
            <person name="Young S."/>
            <person name="Zeng Q."/>
            <person name="Koehrsen M."/>
            <person name="Alvarado L."/>
            <person name="Berlin A."/>
            <person name="Chapman S.B."/>
            <person name="Chen Z."/>
            <person name="Freedman E."/>
            <person name="Gellesch M."/>
            <person name="Goldberg J."/>
            <person name="Griggs A."/>
            <person name="Gujja S."/>
            <person name="Heilman E.R."/>
            <person name="Heiman D."/>
            <person name="Hepburn T."/>
            <person name="Howarth C."/>
            <person name="Jen D."/>
            <person name="Larson L."/>
            <person name="Mehta T."/>
            <person name="Neiman D."/>
            <person name="Pearson M."/>
            <person name="Roberts A."/>
            <person name="Saif S."/>
            <person name="Shea T."/>
            <person name="Shenoy N."/>
            <person name="Sisk P."/>
            <person name="Stolte C."/>
            <person name="Sykes S."/>
            <person name="Walk T."/>
            <person name="White J."/>
            <person name="Yandava C."/>
            <person name="Haas B."/>
            <person name="Nusbaum C."/>
            <person name="Birren B."/>
        </authorList>
    </citation>
    <scope>NUCLEOTIDE SEQUENCE</scope>
    <source>
        <strain evidence="5">R3-111a-1</strain>
    </source>
</reference>
<evidence type="ECO:0000256" key="2">
    <source>
        <dbReference type="ARBA" id="ARBA00022737"/>
    </source>
</evidence>
<dbReference type="OrthoDB" id="3941538at2759"/>
<comment type="subcellular location">
    <subcellularLocation>
        <location evidence="1">Nucleus</location>
    </subcellularLocation>
</comment>
<reference evidence="6" key="4">
    <citation type="journal article" date="2015" name="G3 (Bethesda)">
        <title>Genome sequences of three phytopathogenic species of the Magnaporthaceae family of fungi.</title>
        <authorList>
            <person name="Okagaki L.H."/>
            <person name="Nunes C.C."/>
            <person name="Sailsbery J."/>
            <person name="Clay B."/>
            <person name="Brown D."/>
            <person name="John T."/>
            <person name="Oh Y."/>
            <person name="Young N."/>
            <person name="Fitzgerald M."/>
            <person name="Haas B.J."/>
            <person name="Zeng Q."/>
            <person name="Young S."/>
            <person name="Adiconis X."/>
            <person name="Fan L."/>
            <person name="Levin J.Z."/>
            <person name="Mitchell T.K."/>
            <person name="Okubara P.A."/>
            <person name="Farman M.L."/>
            <person name="Kohn L.M."/>
            <person name="Birren B."/>
            <person name="Ma L.-J."/>
            <person name="Dean R.A."/>
        </authorList>
    </citation>
    <scope>NUCLEOTIDE SEQUENCE</scope>
    <source>
        <strain evidence="6">R3-111a-1</strain>
    </source>
</reference>
<organism evidence="5">
    <name type="scientific">Gaeumannomyces tritici (strain R3-111a-1)</name>
    <name type="common">Wheat and barley take-all root rot fungus</name>
    <name type="synonym">Gaeumannomyces graminis var. tritici</name>
    <dbReference type="NCBI Taxonomy" id="644352"/>
    <lineage>
        <taxon>Eukaryota</taxon>
        <taxon>Fungi</taxon>
        <taxon>Dikarya</taxon>
        <taxon>Ascomycota</taxon>
        <taxon>Pezizomycotina</taxon>
        <taxon>Sordariomycetes</taxon>
        <taxon>Sordariomycetidae</taxon>
        <taxon>Magnaporthales</taxon>
        <taxon>Magnaporthaceae</taxon>
        <taxon>Gaeumannomyces</taxon>
    </lineage>
</organism>
<dbReference type="VEuPathDB" id="FungiDB:GGTG_09764"/>
<dbReference type="GO" id="GO:0003723">
    <property type="term" value="F:RNA binding"/>
    <property type="evidence" value="ECO:0007669"/>
    <property type="project" value="TreeGrafter"/>
</dbReference>
<keyword evidence="7" id="KW-1185">Reference proteome</keyword>
<dbReference type="AlphaFoldDB" id="J3P8D0"/>
<reference evidence="7" key="1">
    <citation type="submission" date="2010-07" db="EMBL/GenBank/DDBJ databases">
        <title>The genome sequence of Gaeumannomyces graminis var. tritici strain R3-111a-1.</title>
        <authorList>
            <consortium name="The Broad Institute Genome Sequencing Platform"/>
            <person name="Ma L.-J."/>
            <person name="Dead R."/>
            <person name="Young S."/>
            <person name="Zeng Q."/>
            <person name="Koehrsen M."/>
            <person name="Alvarado L."/>
            <person name="Berlin A."/>
            <person name="Chapman S.B."/>
            <person name="Chen Z."/>
            <person name="Freedman E."/>
            <person name="Gellesch M."/>
            <person name="Goldberg J."/>
            <person name="Griggs A."/>
            <person name="Gujja S."/>
            <person name="Heilman E.R."/>
            <person name="Heiman D."/>
            <person name="Hepburn T."/>
            <person name="Howarth C."/>
            <person name="Jen D."/>
            <person name="Larson L."/>
            <person name="Mehta T."/>
            <person name="Neiman D."/>
            <person name="Pearson M."/>
            <person name="Roberts A."/>
            <person name="Saif S."/>
            <person name="Shea T."/>
            <person name="Shenoy N."/>
            <person name="Sisk P."/>
            <person name="Stolte C."/>
            <person name="Sykes S."/>
            <person name="Walk T."/>
            <person name="White J."/>
            <person name="Yandava C."/>
            <person name="Haas B."/>
            <person name="Nusbaum C."/>
            <person name="Birren B."/>
        </authorList>
    </citation>
    <scope>NUCLEOTIDE SEQUENCE [LARGE SCALE GENOMIC DNA]</scope>
    <source>
        <strain evidence="7">R3-111a-1</strain>
    </source>
</reference>
<dbReference type="HOGENOM" id="CLU_472572_0_0_1"/>
<feature type="compositionally biased region" description="Low complexity" evidence="4">
    <location>
        <begin position="277"/>
        <end position="289"/>
    </location>
</feature>
<feature type="compositionally biased region" description="Pro residues" evidence="4">
    <location>
        <begin position="25"/>
        <end position="35"/>
    </location>
</feature>
<evidence type="ECO:0000313" key="6">
    <source>
        <dbReference type="EnsemblFungi" id="EJT72913"/>
    </source>
</evidence>
<keyword evidence="3" id="KW-0539">Nucleus</keyword>
<gene>
    <name evidence="6" type="primary">20350222</name>
    <name evidence="5" type="ORF">GGTG_09764</name>
</gene>
<dbReference type="GeneID" id="20350222"/>
<dbReference type="EnsemblFungi" id="EJT72913">
    <property type="protein sequence ID" value="EJT72913"/>
    <property type="gene ID" value="GGTG_09764"/>
</dbReference>